<dbReference type="Proteomes" id="UP000288216">
    <property type="component" value="Unassembled WGS sequence"/>
</dbReference>
<dbReference type="AlphaFoldDB" id="A0A401NRS5"/>
<reference evidence="2 3" key="1">
    <citation type="journal article" date="2018" name="Nat. Ecol. Evol.">
        <title>Shark genomes provide insights into elasmobranch evolution and the origin of vertebrates.</title>
        <authorList>
            <person name="Hara Y"/>
            <person name="Yamaguchi K"/>
            <person name="Onimaru K"/>
            <person name="Kadota M"/>
            <person name="Koyanagi M"/>
            <person name="Keeley SD"/>
            <person name="Tatsumi K"/>
            <person name="Tanaka K"/>
            <person name="Motone F"/>
            <person name="Kageyama Y"/>
            <person name="Nozu R"/>
            <person name="Adachi N"/>
            <person name="Nishimura O"/>
            <person name="Nakagawa R"/>
            <person name="Tanegashima C"/>
            <person name="Kiyatake I"/>
            <person name="Matsumoto R"/>
            <person name="Murakumo K"/>
            <person name="Nishida K"/>
            <person name="Terakita A"/>
            <person name="Kuratani S"/>
            <person name="Sato K"/>
            <person name="Hyodo S Kuraku.S."/>
        </authorList>
    </citation>
    <scope>NUCLEOTIDE SEQUENCE [LARGE SCALE GENOMIC DNA]</scope>
</reference>
<feature type="region of interest" description="Disordered" evidence="1">
    <location>
        <begin position="1"/>
        <end position="21"/>
    </location>
</feature>
<proteinExistence type="predicted"/>
<evidence type="ECO:0000313" key="2">
    <source>
        <dbReference type="EMBL" id="GCB63613.1"/>
    </source>
</evidence>
<comment type="caution">
    <text evidence="2">The sequence shown here is derived from an EMBL/GenBank/DDBJ whole genome shotgun (WGS) entry which is preliminary data.</text>
</comment>
<keyword evidence="3" id="KW-1185">Reference proteome</keyword>
<gene>
    <name evidence="2" type="ORF">scyTo_0009687</name>
</gene>
<evidence type="ECO:0000313" key="3">
    <source>
        <dbReference type="Proteomes" id="UP000288216"/>
    </source>
</evidence>
<accession>A0A401NRS5</accession>
<organism evidence="2 3">
    <name type="scientific">Scyliorhinus torazame</name>
    <name type="common">Cloudy catshark</name>
    <name type="synonym">Catulus torazame</name>
    <dbReference type="NCBI Taxonomy" id="75743"/>
    <lineage>
        <taxon>Eukaryota</taxon>
        <taxon>Metazoa</taxon>
        <taxon>Chordata</taxon>
        <taxon>Craniata</taxon>
        <taxon>Vertebrata</taxon>
        <taxon>Chondrichthyes</taxon>
        <taxon>Elasmobranchii</taxon>
        <taxon>Galeomorphii</taxon>
        <taxon>Galeoidea</taxon>
        <taxon>Carcharhiniformes</taxon>
        <taxon>Scyliorhinidae</taxon>
        <taxon>Scyliorhinus</taxon>
    </lineage>
</organism>
<sequence>MTAHAPCHTARSQPGPISGKKTFNCRRFKHHIGYQKRMIYRQENQIKHHIKILQSNKYYQDLNIIVL</sequence>
<name>A0A401NRS5_SCYTO</name>
<evidence type="ECO:0000256" key="1">
    <source>
        <dbReference type="SAM" id="MobiDB-lite"/>
    </source>
</evidence>
<dbReference type="EMBL" id="BFAA01004028">
    <property type="protein sequence ID" value="GCB63613.1"/>
    <property type="molecule type" value="Genomic_DNA"/>
</dbReference>
<protein>
    <submittedName>
        <fullName evidence="2">Uncharacterized protein</fullName>
    </submittedName>
</protein>